<name>A0A4Y2F4G5_ARAVE</name>
<proteinExistence type="predicted"/>
<organism evidence="1 2">
    <name type="scientific">Araneus ventricosus</name>
    <name type="common">Orbweaver spider</name>
    <name type="synonym">Epeira ventricosa</name>
    <dbReference type="NCBI Taxonomy" id="182803"/>
    <lineage>
        <taxon>Eukaryota</taxon>
        <taxon>Metazoa</taxon>
        <taxon>Ecdysozoa</taxon>
        <taxon>Arthropoda</taxon>
        <taxon>Chelicerata</taxon>
        <taxon>Arachnida</taxon>
        <taxon>Araneae</taxon>
        <taxon>Araneomorphae</taxon>
        <taxon>Entelegynae</taxon>
        <taxon>Araneoidea</taxon>
        <taxon>Araneidae</taxon>
        <taxon>Araneus</taxon>
    </lineage>
</organism>
<dbReference type="Proteomes" id="UP000499080">
    <property type="component" value="Unassembled WGS sequence"/>
</dbReference>
<dbReference type="AlphaFoldDB" id="A0A4Y2F4G5"/>
<gene>
    <name evidence="1" type="ORF">AVEN_181508_1</name>
</gene>
<protein>
    <recommendedName>
        <fullName evidence="3">Reverse transcriptase domain-containing protein</fullName>
    </recommendedName>
</protein>
<dbReference type="EMBL" id="BGPR01000784">
    <property type="protein sequence ID" value="GBM35408.1"/>
    <property type="molecule type" value="Genomic_DNA"/>
</dbReference>
<keyword evidence="2" id="KW-1185">Reference proteome</keyword>
<evidence type="ECO:0000313" key="1">
    <source>
        <dbReference type="EMBL" id="GBM35408.1"/>
    </source>
</evidence>
<accession>A0A4Y2F4G5</accession>
<evidence type="ECO:0008006" key="3">
    <source>
        <dbReference type="Google" id="ProtNLM"/>
    </source>
</evidence>
<evidence type="ECO:0000313" key="2">
    <source>
        <dbReference type="Proteomes" id="UP000499080"/>
    </source>
</evidence>
<reference evidence="1 2" key="1">
    <citation type="journal article" date="2019" name="Sci. Rep.">
        <title>Orb-weaving spider Araneus ventricosus genome elucidates the spidroin gene catalogue.</title>
        <authorList>
            <person name="Kono N."/>
            <person name="Nakamura H."/>
            <person name="Ohtoshi R."/>
            <person name="Moran D.A.P."/>
            <person name="Shinohara A."/>
            <person name="Yoshida Y."/>
            <person name="Fujiwara M."/>
            <person name="Mori M."/>
            <person name="Tomita M."/>
            <person name="Arakawa K."/>
        </authorList>
    </citation>
    <scope>NUCLEOTIDE SEQUENCE [LARGE SCALE GENOMIC DNA]</scope>
</reference>
<sequence length="165" mass="18997">MFNLQPKIYLKGNLLETTKSPTYLGFTLNTEINCAKHIAKLVEKRRKRLQLLKFISGRDWGTNSGTLRMTYTELIRPVLEYGYQVYQVASQTNLNKLERVQLSATRIITGLRSCCPKAIVLYEADLQPLSMRIRTNSAKYIAKLQSLGSFNRTSKFILQWTSNQN</sequence>
<dbReference type="OrthoDB" id="6432178at2759"/>
<comment type="caution">
    <text evidence="1">The sequence shown here is derived from an EMBL/GenBank/DDBJ whole genome shotgun (WGS) entry which is preliminary data.</text>
</comment>